<evidence type="ECO:0000313" key="8">
    <source>
        <dbReference type="Proteomes" id="UP000464780"/>
    </source>
</evidence>
<keyword evidence="2" id="KW-1015">Disulfide bond</keyword>
<dbReference type="GO" id="GO:0045454">
    <property type="term" value="P:cell redox homeostasis"/>
    <property type="evidence" value="ECO:0007669"/>
    <property type="project" value="TreeGrafter"/>
</dbReference>
<keyword evidence="3" id="KW-0676">Redox-active center</keyword>
<dbReference type="GO" id="GO:0005829">
    <property type="term" value="C:cytosol"/>
    <property type="evidence" value="ECO:0007669"/>
    <property type="project" value="TreeGrafter"/>
</dbReference>
<accession>A0A6I7E8W3</accession>
<dbReference type="SUPFAM" id="SSF52833">
    <property type="entry name" value="Thioredoxin-like"/>
    <property type="match status" value="1"/>
</dbReference>
<evidence type="ECO:0000256" key="2">
    <source>
        <dbReference type="ARBA" id="ARBA00023157"/>
    </source>
</evidence>
<evidence type="ECO:0000256" key="1">
    <source>
        <dbReference type="ARBA" id="ARBA00008987"/>
    </source>
</evidence>
<dbReference type="Gene3D" id="3.40.30.10">
    <property type="entry name" value="Glutaredoxin"/>
    <property type="match status" value="1"/>
</dbReference>
<dbReference type="Proteomes" id="UP000464780">
    <property type="component" value="Chromosome"/>
</dbReference>
<proteinExistence type="inferred from homology"/>
<evidence type="ECO:0000259" key="5">
    <source>
        <dbReference type="Pfam" id="PF00085"/>
    </source>
</evidence>
<dbReference type="InterPro" id="IPR013766">
    <property type="entry name" value="Thioredoxin_domain"/>
</dbReference>
<organism evidence="6 8">
    <name type="scientific">Bacillus cereus</name>
    <dbReference type="NCBI Taxonomy" id="1396"/>
    <lineage>
        <taxon>Bacteria</taxon>
        <taxon>Bacillati</taxon>
        <taxon>Bacillota</taxon>
        <taxon>Bacilli</taxon>
        <taxon>Bacillales</taxon>
        <taxon>Bacillaceae</taxon>
        <taxon>Bacillus</taxon>
        <taxon>Bacillus cereus group</taxon>
    </lineage>
</organism>
<dbReference type="RefSeq" id="WP_000720267.1">
    <property type="nucleotide sequence ID" value="NZ_CP028009.1"/>
</dbReference>
<dbReference type="Pfam" id="PF00085">
    <property type="entry name" value="Thioredoxin"/>
    <property type="match status" value="1"/>
</dbReference>
<evidence type="ECO:0000313" key="7">
    <source>
        <dbReference type="EMBL" id="QHV43668.1"/>
    </source>
</evidence>
<dbReference type="EMBL" id="CP028009">
    <property type="protein sequence ID" value="QHV43668.1"/>
    <property type="molecule type" value="Genomic_DNA"/>
</dbReference>
<dbReference type="PANTHER" id="PTHR45663:SF11">
    <property type="entry name" value="GEO12009P1"/>
    <property type="match status" value="1"/>
</dbReference>
<protein>
    <submittedName>
        <fullName evidence="6">Thioredoxin family protein</fullName>
    </submittedName>
</protein>
<evidence type="ECO:0000256" key="3">
    <source>
        <dbReference type="ARBA" id="ARBA00023284"/>
    </source>
</evidence>
<keyword evidence="4" id="KW-0472">Membrane</keyword>
<gene>
    <name evidence="6" type="ORF">C1N66_01075</name>
    <name evidence="7" type="ORF">C1N66_11295</name>
</gene>
<dbReference type="CDD" id="cd02947">
    <property type="entry name" value="TRX_family"/>
    <property type="match status" value="1"/>
</dbReference>
<evidence type="ECO:0000256" key="4">
    <source>
        <dbReference type="SAM" id="Phobius"/>
    </source>
</evidence>
<feature type="transmembrane region" description="Helical" evidence="4">
    <location>
        <begin position="5"/>
        <end position="24"/>
    </location>
</feature>
<dbReference type="PANTHER" id="PTHR45663">
    <property type="entry name" value="GEO12009P1"/>
    <property type="match status" value="1"/>
</dbReference>
<keyword evidence="4" id="KW-0812">Transmembrane</keyword>
<comment type="similarity">
    <text evidence="1">Belongs to the thioredoxin family.</text>
</comment>
<dbReference type="InterPro" id="IPR036249">
    <property type="entry name" value="Thioredoxin-like_sf"/>
</dbReference>
<evidence type="ECO:0000313" key="6">
    <source>
        <dbReference type="EMBL" id="QHV41832.1"/>
    </source>
</evidence>
<feature type="domain" description="Thioredoxin" evidence="5">
    <location>
        <begin position="57"/>
        <end position="148"/>
    </location>
</feature>
<dbReference type="AlphaFoldDB" id="A0A6I7E8W3"/>
<keyword evidence="4" id="KW-1133">Transmembrane helix</keyword>
<dbReference type="GO" id="GO:0015035">
    <property type="term" value="F:protein-disulfide reductase activity"/>
    <property type="evidence" value="ECO:0007669"/>
    <property type="project" value="TreeGrafter"/>
</dbReference>
<dbReference type="EMBL" id="CP028009">
    <property type="protein sequence ID" value="QHV41832.1"/>
    <property type="molecule type" value="Genomic_DNA"/>
</dbReference>
<sequence length="153" mass="17978">MKKIIITLFVITTGFIGMYLMITFNNDDNNPYQKKDIHAETRKQLNDPLYQNIILPKQLDKEIANSKNITVYFYSPTCEHCKKVTPIVTPITHEMGVELKQFNLLEYEEGWEKYHIVGTPTIIHFSNGKEQDRIMGMNSKSEFKQWFEKVKAK</sequence>
<name>A0A6I7E8W3_BACCE</name>
<reference evidence="6 8" key="1">
    <citation type="submission" date="2018-03" db="EMBL/GenBank/DDBJ databases">
        <title>The complete genome of bacterial strain SGAir0260.</title>
        <authorList>
            <person name="Schuster S.C."/>
        </authorList>
    </citation>
    <scope>NUCLEOTIDE SEQUENCE [LARGE SCALE GENOMIC DNA]</scope>
    <source>
        <strain evidence="6 8">SGAir0260</strain>
    </source>
</reference>